<dbReference type="PANTHER" id="PTHR46212">
    <property type="entry name" value="PEFLIN"/>
    <property type="match status" value="1"/>
</dbReference>
<dbReference type="Pfam" id="PF13499">
    <property type="entry name" value="EF-hand_7"/>
    <property type="match status" value="1"/>
</dbReference>
<dbReference type="GO" id="GO:0005737">
    <property type="term" value="C:cytoplasm"/>
    <property type="evidence" value="ECO:0007669"/>
    <property type="project" value="UniProtKB-SubCell"/>
</dbReference>
<keyword evidence="5" id="KW-0106">Calcium</keyword>
<dbReference type="PROSITE" id="PS00018">
    <property type="entry name" value="EF_HAND_1"/>
    <property type="match status" value="1"/>
</dbReference>
<sequence length="917" mass="94419">MEEKERRREAEDVAAAAGAAGSSSGRANALAVAAVAAANARRLALEAAQAAAVATKRANDKDRISRVLYQRQSEDWAHAHGQAPPRRKLAPAVTKVVEQWFALVDNDKAGVLRAAELAAALQAAGVPCGESDVLELVRLIDVNHDGSVTWGEFQTFLLKEFAAGKNLINGDYMLPSGKRLPFGAMIARLKRQRVLEDVMKGGTARMRYVDMLYNRDALATEIGLTEAAAATLDQYAPPTRHRIHQPHGGGDSRGGEDSDGFISRSALSHTTRGGTGGPDSFIVPRSGHILMSWRDGRKRAAEALPNELAVGSLASHVGASNLAVGSGGGSLAIGGLAGSGLAGGGLAGGGLAGGGGGLAAAAAAGGVWGMGSSRAGSRPSAPAAEVTAVATGGPGAAVTAGGEGSVDGSGFGETESGATFYTPHSASAAVLHGICVPAPPPVPGAPVSEGGEAIAAALLLRSDGDDSGGEDADDGPALFLTEVAGILEADPSSDPKPNPDMDTEPKNTRAFQRALLSVRREAPATLLRRIRMAHPRQAAAAATAHAAANGPPLPPPYALVLEPVLSPESSGISRRRGGGPNTRRGGEVTYGSAARGPDGVDGGRPPSPMEPISPTDADLVSPDPSSLTVSASATMALPHHITKYGAGFTRYKRWSMYAIDPAAENPEYWQAPAATAAAVAATARDMAHRSSLQLPLHLPMLPPLPEFSLDCETDENDERDEEAESADEDGRRVANASVSFVSAAASARAAAAAATASGLPKSGGEAQLLRRHELLAAQHVQARQQHRLLHEQLVAQQRLLRSGRGKGEDQRQQQQHLPSLQPQATSSSPRDSAAASGREGVAAALPGEMWAVPRRRQRHPAPPEMLALPGVVRPPSLALPGAAVASDSQLRFGSSRVPPQRSQGLPVVSSPSVQGLR</sequence>
<feature type="region of interest" description="Disordered" evidence="6">
    <location>
        <begin position="568"/>
        <end position="626"/>
    </location>
</feature>
<feature type="region of interest" description="Disordered" evidence="6">
    <location>
        <begin position="802"/>
        <end position="840"/>
    </location>
</feature>
<dbReference type="InterPro" id="IPR051426">
    <property type="entry name" value="Peflin/Sorcin_CaBP"/>
</dbReference>
<name>A0A2J8ACC5_9CHLO</name>
<dbReference type="Proteomes" id="UP000236333">
    <property type="component" value="Unassembled WGS sequence"/>
</dbReference>
<dbReference type="PROSITE" id="PS50222">
    <property type="entry name" value="EF_HAND_2"/>
    <property type="match status" value="2"/>
</dbReference>
<evidence type="ECO:0000259" key="7">
    <source>
        <dbReference type="PROSITE" id="PS50222"/>
    </source>
</evidence>
<feature type="region of interest" description="Disordered" evidence="6">
    <location>
        <begin position="705"/>
        <end position="732"/>
    </location>
</feature>
<feature type="region of interest" description="Disordered" evidence="6">
    <location>
        <begin position="890"/>
        <end position="917"/>
    </location>
</feature>
<protein>
    <recommendedName>
        <fullName evidence="7">EF-hand domain-containing protein</fullName>
    </recommendedName>
</protein>
<evidence type="ECO:0000313" key="9">
    <source>
        <dbReference type="Proteomes" id="UP000236333"/>
    </source>
</evidence>
<evidence type="ECO:0000256" key="6">
    <source>
        <dbReference type="SAM" id="MobiDB-lite"/>
    </source>
</evidence>
<evidence type="ECO:0000256" key="1">
    <source>
        <dbReference type="ARBA" id="ARBA00004496"/>
    </source>
</evidence>
<dbReference type="AlphaFoldDB" id="A0A2J8ACC5"/>
<feature type="compositionally biased region" description="Acidic residues" evidence="6">
    <location>
        <begin position="709"/>
        <end position="727"/>
    </location>
</feature>
<dbReference type="InterPro" id="IPR002048">
    <property type="entry name" value="EF_hand_dom"/>
</dbReference>
<feature type="compositionally biased region" description="Low complexity" evidence="6">
    <location>
        <begin position="13"/>
        <end position="25"/>
    </location>
</feature>
<comment type="caution">
    <text evidence="8">The sequence shown here is derived from an EMBL/GenBank/DDBJ whole genome shotgun (WGS) entry which is preliminary data.</text>
</comment>
<dbReference type="PANTHER" id="PTHR46212:SF3">
    <property type="entry name" value="GH27120P"/>
    <property type="match status" value="1"/>
</dbReference>
<keyword evidence="3" id="KW-0479">Metal-binding</keyword>
<reference evidence="8 9" key="1">
    <citation type="journal article" date="2017" name="Mol. Biol. Evol.">
        <title>The 4-celled Tetrabaena socialis nuclear genome reveals the essential components for genetic control of cell number at the origin of multicellularity in the volvocine lineage.</title>
        <authorList>
            <person name="Featherston J."/>
            <person name="Arakaki Y."/>
            <person name="Hanschen E.R."/>
            <person name="Ferris P.J."/>
            <person name="Michod R.E."/>
            <person name="Olson B.J.S.C."/>
            <person name="Nozaki H."/>
            <person name="Durand P.M."/>
        </authorList>
    </citation>
    <scope>NUCLEOTIDE SEQUENCE [LARGE SCALE GENOMIC DNA]</scope>
    <source>
        <strain evidence="8 9">NIES-571</strain>
    </source>
</reference>
<feature type="domain" description="EF-hand" evidence="7">
    <location>
        <begin position="92"/>
        <end position="127"/>
    </location>
</feature>
<proteinExistence type="predicted"/>
<organism evidence="8 9">
    <name type="scientific">Tetrabaena socialis</name>
    <dbReference type="NCBI Taxonomy" id="47790"/>
    <lineage>
        <taxon>Eukaryota</taxon>
        <taxon>Viridiplantae</taxon>
        <taxon>Chlorophyta</taxon>
        <taxon>core chlorophytes</taxon>
        <taxon>Chlorophyceae</taxon>
        <taxon>CS clade</taxon>
        <taxon>Chlamydomonadales</taxon>
        <taxon>Tetrabaenaceae</taxon>
        <taxon>Tetrabaena</taxon>
    </lineage>
</organism>
<dbReference type="InterPro" id="IPR018247">
    <property type="entry name" value="EF_Hand_1_Ca_BS"/>
</dbReference>
<dbReference type="GO" id="GO:0005509">
    <property type="term" value="F:calcium ion binding"/>
    <property type="evidence" value="ECO:0007669"/>
    <property type="project" value="InterPro"/>
</dbReference>
<evidence type="ECO:0000313" key="8">
    <source>
        <dbReference type="EMBL" id="PNH10172.1"/>
    </source>
</evidence>
<keyword evidence="2" id="KW-0963">Cytoplasm</keyword>
<evidence type="ECO:0000256" key="3">
    <source>
        <dbReference type="ARBA" id="ARBA00022723"/>
    </source>
</evidence>
<dbReference type="InterPro" id="IPR011992">
    <property type="entry name" value="EF-hand-dom_pair"/>
</dbReference>
<feature type="region of interest" description="Disordered" evidence="6">
    <location>
        <begin position="1"/>
        <end position="25"/>
    </location>
</feature>
<keyword evidence="4" id="KW-0677">Repeat</keyword>
<keyword evidence="9" id="KW-1185">Reference proteome</keyword>
<feature type="region of interest" description="Disordered" evidence="6">
    <location>
        <begin position="239"/>
        <end position="281"/>
    </location>
</feature>
<evidence type="ECO:0000256" key="2">
    <source>
        <dbReference type="ARBA" id="ARBA00022490"/>
    </source>
</evidence>
<feature type="compositionally biased region" description="Basic and acidic residues" evidence="6">
    <location>
        <begin position="1"/>
        <end position="11"/>
    </location>
</feature>
<dbReference type="OrthoDB" id="26525at2759"/>
<dbReference type="SUPFAM" id="SSF47473">
    <property type="entry name" value="EF-hand"/>
    <property type="match status" value="1"/>
</dbReference>
<feature type="compositionally biased region" description="Low complexity" evidence="6">
    <location>
        <begin position="812"/>
        <end position="823"/>
    </location>
</feature>
<gene>
    <name evidence="8" type="ORF">TSOC_003114</name>
</gene>
<dbReference type="Gene3D" id="1.10.238.10">
    <property type="entry name" value="EF-hand"/>
    <property type="match status" value="1"/>
</dbReference>
<evidence type="ECO:0000256" key="5">
    <source>
        <dbReference type="ARBA" id="ARBA00022837"/>
    </source>
</evidence>
<dbReference type="GO" id="GO:0048306">
    <property type="term" value="F:calcium-dependent protein binding"/>
    <property type="evidence" value="ECO:0007669"/>
    <property type="project" value="UniProtKB-ARBA"/>
</dbReference>
<comment type="subcellular location">
    <subcellularLocation>
        <location evidence="1">Cytoplasm</location>
    </subcellularLocation>
</comment>
<accession>A0A2J8ACC5</accession>
<evidence type="ECO:0000256" key="4">
    <source>
        <dbReference type="ARBA" id="ARBA00022737"/>
    </source>
</evidence>
<dbReference type="EMBL" id="PGGS01000064">
    <property type="protein sequence ID" value="PNH10172.1"/>
    <property type="molecule type" value="Genomic_DNA"/>
</dbReference>
<feature type="domain" description="EF-hand" evidence="7">
    <location>
        <begin position="128"/>
        <end position="163"/>
    </location>
</feature>